<dbReference type="GO" id="GO:0009425">
    <property type="term" value="C:bacterial-type flagellum basal body"/>
    <property type="evidence" value="ECO:0007669"/>
    <property type="project" value="UniProtKB-SubCell"/>
</dbReference>
<feature type="domain" description="Flagellar basal body rod protein N-terminal" evidence="6">
    <location>
        <begin position="6"/>
        <end position="33"/>
    </location>
</feature>
<dbReference type="NCBIfam" id="TIGR03506">
    <property type="entry name" value="FlgEFG_subfam"/>
    <property type="match status" value="1"/>
</dbReference>
<evidence type="ECO:0000256" key="5">
    <source>
        <dbReference type="RuleBase" id="RU362116"/>
    </source>
</evidence>
<dbReference type="Proteomes" id="UP000199600">
    <property type="component" value="Unassembled WGS sequence"/>
</dbReference>
<dbReference type="Pfam" id="PF00460">
    <property type="entry name" value="Flg_bb_rod"/>
    <property type="match status" value="1"/>
</dbReference>
<dbReference type="InterPro" id="IPR037925">
    <property type="entry name" value="FlgE/F/G-like"/>
</dbReference>
<evidence type="ECO:0000256" key="4">
    <source>
        <dbReference type="ARBA" id="ARBA00023143"/>
    </source>
</evidence>
<evidence type="ECO:0000259" key="9">
    <source>
        <dbReference type="Pfam" id="PF22692"/>
    </source>
</evidence>
<dbReference type="InterPro" id="IPR019776">
    <property type="entry name" value="Flagellar_basal_body_rod_CS"/>
</dbReference>
<keyword evidence="10" id="KW-0966">Cell projection</keyword>
<dbReference type="InterPro" id="IPR020013">
    <property type="entry name" value="Flagellar_FlgE/F/G"/>
</dbReference>
<organism evidence="10 11">
    <name type="scientific">Candidatus Propionivibrio aalborgensis</name>
    <dbReference type="NCBI Taxonomy" id="1860101"/>
    <lineage>
        <taxon>Bacteria</taxon>
        <taxon>Pseudomonadati</taxon>
        <taxon>Pseudomonadota</taxon>
        <taxon>Betaproteobacteria</taxon>
        <taxon>Rhodocyclales</taxon>
        <taxon>Rhodocyclaceae</taxon>
        <taxon>Propionivibrio</taxon>
    </lineage>
</organism>
<dbReference type="InterPro" id="IPR010930">
    <property type="entry name" value="Flg_bb/hook_C_dom"/>
</dbReference>
<evidence type="ECO:0000259" key="8">
    <source>
        <dbReference type="Pfam" id="PF07559"/>
    </source>
</evidence>
<name>A0A1A8XVV2_9RHOO</name>
<dbReference type="NCBIfam" id="NF004238">
    <property type="entry name" value="PRK05682.1-1"/>
    <property type="match status" value="1"/>
</dbReference>
<dbReference type="GO" id="GO:0009424">
    <property type="term" value="C:bacterial-type flagellum hook"/>
    <property type="evidence" value="ECO:0007669"/>
    <property type="project" value="TreeGrafter"/>
</dbReference>
<dbReference type="InterPro" id="IPR037058">
    <property type="entry name" value="Falgellar_hook_FlgE_sf"/>
</dbReference>
<evidence type="ECO:0000259" key="6">
    <source>
        <dbReference type="Pfam" id="PF00460"/>
    </source>
</evidence>
<dbReference type="SUPFAM" id="SSF117143">
    <property type="entry name" value="Flagellar hook protein flgE"/>
    <property type="match status" value="1"/>
</dbReference>
<dbReference type="PANTHER" id="PTHR30435">
    <property type="entry name" value="FLAGELLAR PROTEIN"/>
    <property type="match status" value="1"/>
</dbReference>
<dbReference type="Pfam" id="PF06429">
    <property type="entry name" value="Flg_bbr_C"/>
    <property type="match status" value="1"/>
</dbReference>
<keyword evidence="11" id="KW-1185">Reference proteome</keyword>
<feature type="domain" description="Flagellar hook protein FlgE/F/G-like D1" evidence="9">
    <location>
        <begin position="84"/>
        <end position="124"/>
    </location>
</feature>
<evidence type="ECO:0000256" key="2">
    <source>
        <dbReference type="ARBA" id="ARBA00009677"/>
    </source>
</evidence>
<comment type="similarity">
    <text evidence="2 5">Belongs to the flagella basal body rod proteins family.</text>
</comment>
<dbReference type="Pfam" id="PF07559">
    <property type="entry name" value="FlgE_D2"/>
    <property type="match status" value="1"/>
</dbReference>
<dbReference type="GO" id="GO:0005829">
    <property type="term" value="C:cytosol"/>
    <property type="evidence" value="ECO:0007669"/>
    <property type="project" value="TreeGrafter"/>
</dbReference>
<reference evidence="10 11" key="1">
    <citation type="submission" date="2016-06" db="EMBL/GenBank/DDBJ databases">
        <authorList>
            <person name="Kjaerup R.B."/>
            <person name="Dalgaard T.S."/>
            <person name="Juul-Madsen H.R."/>
        </authorList>
    </citation>
    <scope>NUCLEOTIDE SEQUENCE [LARGE SCALE GENOMIC DNA]</scope>
    <source>
        <strain evidence="10">2</strain>
    </source>
</reference>
<evidence type="ECO:0000313" key="11">
    <source>
        <dbReference type="Proteomes" id="UP000199600"/>
    </source>
</evidence>
<dbReference type="EMBL" id="FLQY01000176">
    <property type="protein sequence ID" value="SBT08118.1"/>
    <property type="molecule type" value="Genomic_DNA"/>
</dbReference>
<comment type="function">
    <text evidence="5">A flexible structure which links the flagellar filament to the drive apparatus in the basal body.</text>
</comment>
<accession>A0A1A8XVV2</accession>
<dbReference type="PROSITE" id="PS00588">
    <property type="entry name" value="FLAGELLA_BB_ROD"/>
    <property type="match status" value="1"/>
</dbReference>
<gene>
    <name evidence="10" type="primary">flgE</name>
    <name evidence="10" type="ORF">PROAA_2570008</name>
</gene>
<keyword evidence="10" id="KW-0969">Cilium</keyword>
<feature type="domain" description="Flagellar hook protein FlgE D2" evidence="8">
    <location>
        <begin position="166"/>
        <end position="292"/>
    </location>
</feature>
<dbReference type="InterPro" id="IPR011491">
    <property type="entry name" value="FlgE_D2"/>
</dbReference>
<dbReference type="Gene3D" id="2.60.98.20">
    <property type="entry name" value="Flagellar hook protein FlgE"/>
    <property type="match status" value="1"/>
</dbReference>
<proteinExistence type="inferred from homology"/>
<dbReference type="Pfam" id="PF22692">
    <property type="entry name" value="LlgE_F_G_D1"/>
    <property type="match status" value="1"/>
</dbReference>
<protein>
    <recommendedName>
        <fullName evidence="3 5">Flagellar hook protein FlgE</fullName>
    </recommendedName>
</protein>
<evidence type="ECO:0000313" key="10">
    <source>
        <dbReference type="EMBL" id="SBT08118.1"/>
    </source>
</evidence>
<dbReference type="InterPro" id="IPR001444">
    <property type="entry name" value="Flag_bb_rod_N"/>
</dbReference>
<keyword evidence="10" id="KW-0282">Flagellum</keyword>
<dbReference type="InterPro" id="IPR053967">
    <property type="entry name" value="LlgE_F_G-like_D1"/>
</dbReference>
<evidence type="ECO:0000256" key="3">
    <source>
        <dbReference type="ARBA" id="ARBA00019015"/>
    </source>
</evidence>
<dbReference type="AlphaFoldDB" id="A0A1A8XVV2"/>
<evidence type="ECO:0000256" key="1">
    <source>
        <dbReference type="ARBA" id="ARBA00004117"/>
    </source>
</evidence>
<feature type="domain" description="Flagellar basal-body/hook protein C-terminal" evidence="7">
    <location>
        <begin position="366"/>
        <end position="410"/>
    </location>
</feature>
<evidence type="ECO:0000259" key="7">
    <source>
        <dbReference type="Pfam" id="PF06429"/>
    </source>
</evidence>
<dbReference type="RefSeq" id="WP_186411118.1">
    <property type="nucleotide sequence ID" value="NZ_FLQY01000176.1"/>
</dbReference>
<dbReference type="GO" id="GO:0071978">
    <property type="term" value="P:bacterial-type flagellum-dependent swarming motility"/>
    <property type="evidence" value="ECO:0007669"/>
    <property type="project" value="TreeGrafter"/>
</dbReference>
<comment type="subcellular location">
    <subcellularLocation>
        <location evidence="1 5">Bacterial flagellum basal body</location>
    </subcellularLocation>
</comment>
<keyword evidence="4 5" id="KW-0975">Bacterial flagellum</keyword>
<dbReference type="PANTHER" id="PTHR30435:SF1">
    <property type="entry name" value="FLAGELLAR HOOK PROTEIN FLGE"/>
    <property type="match status" value="1"/>
</dbReference>
<sequence length="411" mass="42767">MSFQQGLSGLNSSSKALDVLGNNIANANTVGFKSAEVHFADVFANSLAGSGASQVGIGSAISGIQQAFSQGNVTATNNPLDISINGGGFFRMDRNGEITYTRNGQFHLDNAGYIVNDQAMRLMGFPADANGLITASSPVDLQLSASQISPRATSDPLAGTLTANLNLDSREGVPAVTPFNFANPQTYNYSTALSVYDTLGVAHTLTMYFQRASAGGPWNVYGTMDGATPQAFPSQLAFNTSGVLTTAMPLVLPSWALTTGAASPWSPGSMDFTGTSQYGSASSVDRLTQGGYTTGSLTGLSVGSDGVVQGRYSNGQARNLGQVVLATFTNPNGLQSLGNNQWALTSVSGPELVSAPGTGSRGVLQSASVEESNVDLTAQLVNMITQQRNYQANAQTIKTQDQILQTLVNLR</sequence>